<evidence type="ECO:0000259" key="1">
    <source>
        <dbReference type="PROSITE" id="PS50805"/>
    </source>
</evidence>
<keyword evidence="3" id="KW-1185">Reference proteome</keyword>
<dbReference type="Ensembl" id="ENSECAT00000036208.3">
    <property type="protein sequence ID" value="ENSECAP00000029436.3"/>
    <property type="gene ID" value="ENSECAG00000058606.1"/>
</dbReference>
<dbReference type="GeneTree" id="ENSGT00940000166082"/>
<sequence length="87" mass="9888">MRSPGFCGCLWTQLSLPSQGSVTFEDVAVYFSQEEWRLLDEAQRRLYRDVMLEVFALVASLGKGPNMVTLCVTTQLFLQDPPQIFLV</sequence>
<name>A0A3Q2H885_HORSE</name>
<organism evidence="2 3">
    <name type="scientific">Equus caballus</name>
    <name type="common">Horse</name>
    <dbReference type="NCBI Taxonomy" id="9796"/>
    <lineage>
        <taxon>Eukaryota</taxon>
        <taxon>Metazoa</taxon>
        <taxon>Chordata</taxon>
        <taxon>Craniata</taxon>
        <taxon>Vertebrata</taxon>
        <taxon>Euteleostomi</taxon>
        <taxon>Mammalia</taxon>
        <taxon>Eutheria</taxon>
        <taxon>Laurasiatheria</taxon>
        <taxon>Perissodactyla</taxon>
        <taxon>Equidae</taxon>
        <taxon>Equus</taxon>
    </lineage>
</organism>
<dbReference type="Pfam" id="PF01352">
    <property type="entry name" value="KRAB"/>
    <property type="match status" value="1"/>
</dbReference>
<dbReference type="InterPro" id="IPR050169">
    <property type="entry name" value="Krueppel_C2H2_ZnF"/>
</dbReference>
<dbReference type="SUPFAM" id="SSF109640">
    <property type="entry name" value="KRAB domain (Kruppel-associated box)"/>
    <property type="match status" value="1"/>
</dbReference>
<dbReference type="PROSITE" id="PS50805">
    <property type="entry name" value="KRAB"/>
    <property type="match status" value="1"/>
</dbReference>
<dbReference type="AlphaFoldDB" id="A0A3Q2H885"/>
<accession>A0A3Q2H885</accession>
<dbReference type="PANTHER" id="PTHR23232:SF133">
    <property type="entry name" value="RIKEN CDNA 1700020N01 GENE"/>
    <property type="match status" value="1"/>
</dbReference>
<dbReference type="CDD" id="cd07765">
    <property type="entry name" value="KRAB_A-box"/>
    <property type="match status" value="1"/>
</dbReference>
<dbReference type="InterPro" id="IPR036051">
    <property type="entry name" value="KRAB_dom_sf"/>
</dbReference>
<dbReference type="PANTHER" id="PTHR23232">
    <property type="entry name" value="KRAB DOMAIN C2H2 ZINC FINGER"/>
    <property type="match status" value="1"/>
</dbReference>
<dbReference type="ExpressionAtlas" id="A0A3Q2H885">
    <property type="expression patterns" value="baseline"/>
</dbReference>
<evidence type="ECO:0000313" key="2">
    <source>
        <dbReference type="Ensembl" id="ENSECAP00000029436.3"/>
    </source>
</evidence>
<dbReference type="SMART" id="SM00349">
    <property type="entry name" value="KRAB"/>
    <property type="match status" value="1"/>
</dbReference>
<dbReference type="Bgee" id="ENSECAG00000008616">
    <property type="expression patterns" value="Expressed in spinal cord and 23 other cell types or tissues"/>
</dbReference>
<proteinExistence type="predicted"/>
<protein>
    <recommendedName>
        <fullName evidence="1">KRAB domain-containing protein</fullName>
    </recommendedName>
</protein>
<dbReference type="GO" id="GO:0006355">
    <property type="term" value="P:regulation of DNA-templated transcription"/>
    <property type="evidence" value="ECO:0007669"/>
    <property type="project" value="InterPro"/>
</dbReference>
<feature type="domain" description="KRAB" evidence="1">
    <location>
        <begin position="22"/>
        <end position="87"/>
    </location>
</feature>
<reference evidence="2" key="3">
    <citation type="submission" date="2025-09" db="UniProtKB">
        <authorList>
            <consortium name="Ensembl"/>
        </authorList>
    </citation>
    <scope>IDENTIFICATION</scope>
    <source>
        <strain evidence="2">Thoroughbred</strain>
    </source>
</reference>
<reference evidence="2 3" key="1">
    <citation type="journal article" date="2009" name="Science">
        <title>Genome sequence, comparative analysis, and population genetics of the domestic horse.</title>
        <authorList>
            <consortium name="Broad Institute Genome Sequencing Platform"/>
            <consortium name="Broad Institute Whole Genome Assembly Team"/>
            <person name="Wade C.M."/>
            <person name="Giulotto E."/>
            <person name="Sigurdsson S."/>
            <person name="Zoli M."/>
            <person name="Gnerre S."/>
            <person name="Imsland F."/>
            <person name="Lear T.L."/>
            <person name="Adelson D.L."/>
            <person name="Bailey E."/>
            <person name="Bellone R.R."/>
            <person name="Bloecker H."/>
            <person name="Distl O."/>
            <person name="Edgar R.C."/>
            <person name="Garber M."/>
            <person name="Leeb T."/>
            <person name="Mauceli E."/>
            <person name="MacLeod J.N."/>
            <person name="Penedo M.C.T."/>
            <person name="Raison J.M."/>
            <person name="Sharpe T."/>
            <person name="Vogel J."/>
            <person name="Andersson L."/>
            <person name="Antczak D.F."/>
            <person name="Biagi T."/>
            <person name="Binns M.M."/>
            <person name="Chowdhary B.P."/>
            <person name="Coleman S.J."/>
            <person name="Della Valle G."/>
            <person name="Fryc S."/>
            <person name="Guerin G."/>
            <person name="Hasegawa T."/>
            <person name="Hill E.W."/>
            <person name="Jurka J."/>
            <person name="Kiialainen A."/>
            <person name="Lindgren G."/>
            <person name="Liu J."/>
            <person name="Magnani E."/>
            <person name="Mickelson J.R."/>
            <person name="Murray J."/>
            <person name="Nergadze S.G."/>
            <person name="Onofrio R."/>
            <person name="Pedroni S."/>
            <person name="Piras M.F."/>
            <person name="Raudsepp T."/>
            <person name="Rocchi M."/>
            <person name="Roeed K.H."/>
            <person name="Ryder O.A."/>
            <person name="Searle S."/>
            <person name="Skow L."/>
            <person name="Swinburne J.E."/>
            <person name="Syvaenen A.C."/>
            <person name="Tozaki T."/>
            <person name="Valberg S.J."/>
            <person name="Vaudin M."/>
            <person name="White J.R."/>
            <person name="Zody M.C."/>
            <person name="Lander E.S."/>
            <person name="Lindblad-Toh K."/>
        </authorList>
    </citation>
    <scope>NUCLEOTIDE SEQUENCE [LARGE SCALE GENOMIC DNA]</scope>
    <source>
        <strain evidence="2 3">Thoroughbred</strain>
    </source>
</reference>
<evidence type="ECO:0000313" key="3">
    <source>
        <dbReference type="Proteomes" id="UP000002281"/>
    </source>
</evidence>
<reference evidence="2" key="2">
    <citation type="submission" date="2025-08" db="UniProtKB">
        <authorList>
            <consortium name="Ensembl"/>
        </authorList>
    </citation>
    <scope>IDENTIFICATION</scope>
    <source>
        <strain evidence="2">Thoroughbred</strain>
    </source>
</reference>
<dbReference type="InterPro" id="IPR001909">
    <property type="entry name" value="KRAB"/>
</dbReference>
<dbReference type="Proteomes" id="UP000002281">
    <property type="component" value="Chromosome 10"/>
</dbReference>
<dbReference type="Gene3D" id="6.10.140.140">
    <property type="match status" value="1"/>
</dbReference>